<reference evidence="9 10" key="1">
    <citation type="submission" date="2018-04" db="EMBL/GenBank/DDBJ databases">
        <title>Pararhodobacter oceanense sp. nov., isolated from marine intertidal sediment.</title>
        <authorList>
            <person name="Wang X.-L."/>
            <person name="Du Z.-J."/>
        </authorList>
    </citation>
    <scope>NUCLEOTIDE SEQUENCE [LARGE SCALE GENOMIC DNA]</scope>
    <source>
        <strain evidence="9 10">AM505</strain>
    </source>
</reference>
<comment type="similarity">
    <text evidence="1 8">Belongs to the SOS response-associated peptidase family.</text>
</comment>
<dbReference type="PANTHER" id="PTHR13604">
    <property type="entry name" value="DC12-RELATED"/>
    <property type="match status" value="1"/>
</dbReference>
<organism evidence="9 10">
    <name type="scientific">Pararhodobacter oceanensis</name>
    <dbReference type="NCBI Taxonomy" id="2172121"/>
    <lineage>
        <taxon>Bacteria</taxon>
        <taxon>Pseudomonadati</taxon>
        <taxon>Pseudomonadota</taxon>
        <taxon>Alphaproteobacteria</taxon>
        <taxon>Rhodobacterales</taxon>
        <taxon>Paracoccaceae</taxon>
        <taxon>Pararhodobacter</taxon>
    </lineage>
</organism>
<dbReference type="InterPro" id="IPR036590">
    <property type="entry name" value="SRAP-like"/>
</dbReference>
<keyword evidence="5" id="KW-0190">Covalent protein-DNA linkage</keyword>
<keyword evidence="7" id="KW-0456">Lyase</keyword>
<dbReference type="InterPro" id="IPR003738">
    <property type="entry name" value="SRAP"/>
</dbReference>
<dbReference type="GO" id="GO:0008233">
    <property type="term" value="F:peptidase activity"/>
    <property type="evidence" value="ECO:0007669"/>
    <property type="project" value="UniProtKB-KW"/>
</dbReference>
<protein>
    <recommendedName>
        <fullName evidence="8">Abasic site processing protein</fullName>
        <ecNumber evidence="8">3.4.-.-</ecNumber>
    </recommendedName>
</protein>
<evidence type="ECO:0000256" key="3">
    <source>
        <dbReference type="ARBA" id="ARBA00022763"/>
    </source>
</evidence>
<keyword evidence="4 8" id="KW-0378">Hydrolase</keyword>
<dbReference type="EC" id="3.4.-.-" evidence="8"/>
<keyword evidence="10" id="KW-1185">Reference proteome</keyword>
<evidence type="ECO:0000313" key="10">
    <source>
        <dbReference type="Proteomes" id="UP000245911"/>
    </source>
</evidence>
<dbReference type="GO" id="GO:0106300">
    <property type="term" value="P:protein-DNA covalent cross-linking repair"/>
    <property type="evidence" value="ECO:0007669"/>
    <property type="project" value="InterPro"/>
</dbReference>
<dbReference type="Pfam" id="PF02586">
    <property type="entry name" value="SRAP"/>
    <property type="match status" value="1"/>
</dbReference>
<evidence type="ECO:0000256" key="6">
    <source>
        <dbReference type="ARBA" id="ARBA00023125"/>
    </source>
</evidence>
<sequence>MCGRFAITLPDDAMAQMFDAAPANDLPLVPRYNICPTDPVAAVVSDGDRRRLGPMRWGFLPRWYKTPTDGPLLFNARAETLAEKPAFREAARRRRCLIPASGFYEWTKEGEARLPWYITRADGAPMVFAGVWQAWEGAAGARVASAAMVTTQASGKMAELHHRVPVILEPEDWPLWLGEAGHGAARLMAPLEEGALAFRRVSVKVNSNRAEGPELIDEIES</sequence>
<dbReference type="RefSeq" id="WP_116558006.1">
    <property type="nucleotide sequence ID" value="NZ_QDKM01000003.1"/>
</dbReference>
<keyword evidence="6" id="KW-0238">DNA-binding</keyword>
<dbReference type="SUPFAM" id="SSF143081">
    <property type="entry name" value="BB1717-like"/>
    <property type="match status" value="1"/>
</dbReference>
<keyword evidence="3" id="KW-0227">DNA damage</keyword>
<gene>
    <name evidence="9" type="ORF">DDE20_08230</name>
</gene>
<accession>A0A2T8HUB1</accession>
<dbReference type="AlphaFoldDB" id="A0A2T8HUB1"/>
<evidence type="ECO:0000256" key="5">
    <source>
        <dbReference type="ARBA" id="ARBA00023124"/>
    </source>
</evidence>
<proteinExistence type="inferred from homology"/>
<dbReference type="EMBL" id="QDKM01000003">
    <property type="protein sequence ID" value="PVH29011.1"/>
    <property type="molecule type" value="Genomic_DNA"/>
</dbReference>
<evidence type="ECO:0000256" key="7">
    <source>
        <dbReference type="ARBA" id="ARBA00023239"/>
    </source>
</evidence>
<dbReference type="Proteomes" id="UP000245911">
    <property type="component" value="Unassembled WGS sequence"/>
</dbReference>
<evidence type="ECO:0000256" key="1">
    <source>
        <dbReference type="ARBA" id="ARBA00008136"/>
    </source>
</evidence>
<dbReference type="GO" id="GO:0006508">
    <property type="term" value="P:proteolysis"/>
    <property type="evidence" value="ECO:0007669"/>
    <property type="project" value="UniProtKB-KW"/>
</dbReference>
<evidence type="ECO:0000256" key="8">
    <source>
        <dbReference type="RuleBase" id="RU364100"/>
    </source>
</evidence>
<evidence type="ECO:0000256" key="2">
    <source>
        <dbReference type="ARBA" id="ARBA00022670"/>
    </source>
</evidence>
<keyword evidence="2 8" id="KW-0645">Protease</keyword>
<dbReference type="GO" id="GO:0003697">
    <property type="term" value="F:single-stranded DNA binding"/>
    <property type="evidence" value="ECO:0007669"/>
    <property type="project" value="InterPro"/>
</dbReference>
<evidence type="ECO:0000256" key="4">
    <source>
        <dbReference type="ARBA" id="ARBA00022801"/>
    </source>
</evidence>
<dbReference type="Gene3D" id="3.90.1680.10">
    <property type="entry name" value="SOS response associated peptidase-like"/>
    <property type="match status" value="1"/>
</dbReference>
<name>A0A2T8HUB1_9RHOB</name>
<dbReference type="PANTHER" id="PTHR13604:SF0">
    <property type="entry name" value="ABASIC SITE PROCESSING PROTEIN HMCES"/>
    <property type="match status" value="1"/>
</dbReference>
<dbReference type="OrthoDB" id="9782620at2"/>
<evidence type="ECO:0000313" key="9">
    <source>
        <dbReference type="EMBL" id="PVH29011.1"/>
    </source>
</evidence>
<comment type="caution">
    <text evidence="9">The sequence shown here is derived from an EMBL/GenBank/DDBJ whole genome shotgun (WGS) entry which is preliminary data.</text>
</comment>
<dbReference type="GO" id="GO:0016829">
    <property type="term" value="F:lyase activity"/>
    <property type="evidence" value="ECO:0007669"/>
    <property type="project" value="UniProtKB-KW"/>
</dbReference>